<evidence type="ECO:0000313" key="9">
    <source>
        <dbReference type="Proteomes" id="UP000823485"/>
    </source>
</evidence>
<dbReference type="RefSeq" id="WP_171974074.1">
    <property type="nucleotide sequence ID" value="NZ_JAFBFH010000011.1"/>
</dbReference>
<feature type="transmembrane region" description="Helical" evidence="7">
    <location>
        <begin position="143"/>
        <end position="161"/>
    </location>
</feature>
<sequence>MKWWMRQPLYKQIALGGLIGVLLGFMLGENVKYFEPFGTLFLRLLQMLIIPLVITSILAGILQMKDAKSVGKVGGGFLIYLVVSSLIATTIGVLTAFIIQPGKGVGSILDHGESVESQDFSFVEHFLSWVPTNIFESLANLEMLQIIIFTVFIGLVMLSLGKEKTSTITNFVNESSDIMMKLTNYVIQLAPYGILALLAGLVGQFDSDMLGEVLKFVIADYIALLVVVLLVYPFLLKLTTGLSPLQFYKNVYPSMLFAFTTSTSSATIPISLQVAKKNLGISERTAGFTIPFGATANMDGFAVAIGIISVFAANLYGIDLTFGMIVQFVLLGLVLSIGAAGVRGAGVVMSIVLLESLGMPLTLIPILAAIWPVIDMGHTTVNITSDLTGTTIVAKKTNDLDESAFNRANKEKILTATSSQEIS</sequence>
<evidence type="ECO:0000256" key="2">
    <source>
        <dbReference type="ARBA" id="ARBA00022448"/>
    </source>
</evidence>
<dbReference type="EMBL" id="JAFBFH010000011">
    <property type="protein sequence ID" value="MBM7714976.1"/>
    <property type="molecule type" value="Genomic_DNA"/>
</dbReference>
<keyword evidence="9" id="KW-1185">Reference proteome</keyword>
<comment type="subcellular location">
    <subcellularLocation>
        <location evidence="1">Cell membrane</location>
        <topology evidence="1">Multi-pass membrane protein</topology>
    </subcellularLocation>
</comment>
<dbReference type="PANTHER" id="PTHR42865:SF7">
    <property type="entry name" value="PROTON_GLUTAMATE-ASPARTATE SYMPORTER"/>
    <property type="match status" value="1"/>
</dbReference>
<feature type="transmembrane region" description="Helical" evidence="7">
    <location>
        <begin position="213"/>
        <end position="235"/>
    </location>
</feature>
<protein>
    <submittedName>
        <fullName evidence="8">Na+/H+-dicarboxylate symporter</fullName>
    </submittedName>
</protein>
<feature type="transmembrane region" description="Helical" evidence="7">
    <location>
        <begin position="44"/>
        <end position="64"/>
    </location>
</feature>
<keyword evidence="5 7" id="KW-1133">Transmembrane helix</keyword>
<dbReference type="InterPro" id="IPR001991">
    <property type="entry name" value="Na-dicarboxylate_symporter"/>
</dbReference>
<dbReference type="Gene3D" id="1.10.3860.10">
    <property type="entry name" value="Sodium:dicarboxylate symporter"/>
    <property type="match status" value="1"/>
</dbReference>
<evidence type="ECO:0000313" key="8">
    <source>
        <dbReference type="EMBL" id="MBM7714976.1"/>
    </source>
</evidence>
<keyword evidence="6 7" id="KW-0472">Membrane</keyword>
<accession>A0ABS2R8Q8</accession>
<dbReference type="PRINTS" id="PR00173">
    <property type="entry name" value="EDTRNSPORT"/>
</dbReference>
<evidence type="ECO:0000256" key="7">
    <source>
        <dbReference type="SAM" id="Phobius"/>
    </source>
</evidence>
<dbReference type="InterPro" id="IPR036458">
    <property type="entry name" value="Na:dicarbo_symporter_sf"/>
</dbReference>
<feature type="transmembrane region" description="Helical" evidence="7">
    <location>
        <begin position="182"/>
        <end position="201"/>
    </location>
</feature>
<feature type="transmembrane region" description="Helical" evidence="7">
    <location>
        <begin position="76"/>
        <end position="99"/>
    </location>
</feature>
<feature type="transmembrane region" description="Helical" evidence="7">
    <location>
        <begin position="295"/>
        <end position="316"/>
    </location>
</feature>
<evidence type="ECO:0000256" key="5">
    <source>
        <dbReference type="ARBA" id="ARBA00022989"/>
    </source>
</evidence>
<evidence type="ECO:0000256" key="6">
    <source>
        <dbReference type="ARBA" id="ARBA00023136"/>
    </source>
</evidence>
<organism evidence="8 9">
    <name type="scientific">Siminovitchia thermophila</name>
    <dbReference type="NCBI Taxonomy" id="1245522"/>
    <lineage>
        <taxon>Bacteria</taxon>
        <taxon>Bacillati</taxon>
        <taxon>Bacillota</taxon>
        <taxon>Bacilli</taxon>
        <taxon>Bacillales</taxon>
        <taxon>Bacillaceae</taxon>
        <taxon>Siminovitchia</taxon>
    </lineage>
</organism>
<proteinExistence type="predicted"/>
<dbReference type="Pfam" id="PF00375">
    <property type="entry name" value="SDF"/>
    <property type="match status" value="1"/>
</dbReference>
<keyword evidence="3" id="KW-1003">Cell membrane</keyword>
<reference evidence="8 9" key="1">
    <citation type="submission" date="2021-01" db="EMBL/GenBank/DDBJ databases">
        <title>Genomic Encyclopedia of Type Strains, Phase IV (KMG-IV): sequencing the most valuable type-strain genomes for metagenomic binning, comparative biology and taxonomic classification.</title>
        <authorList>
            <person name="Goeker M."/>
        </authorList>
    </citation>
    <scope>NUCLEOTIDE SEQUENCE [LARGE SCALE GENOMIC DNA]</scope>
    <source>
        <strain evidence="8 9">DSM 105453</strain>
    </source>
</reference>
<keyword evidence="2" id="KW-0813">Transport</keyword>
<feature type="transmembrane region" description="Helical" evidence="7">
    <location>
        <begin position="256"/>
        <end position="275"/>
    </location>
</feature>
<feature type="transmembrane region" description="Helical" evidence="7">
    <location>
        <begin position="328"/>
        <end position="351"/>
    </location>
</feature>
<feature type="transmembrane region" description="Helical" evidence="7">
    <location>
        <begin position="357"/>
        <end position="374"/>
    </location>
</feature>
<name>A0ABS2R8Q8_9BACI</name>
<comment type="caution">
    <text evidence="8">The sequence shown here is derived from an EMBL/GenBank/DDBJ whole genome shotgun (WGS) entry which is preliminary data.</text>
</comment>
<dbReference type="PANTHER" id="PTHR42865">
    <property type="entry name" value="PROTON/GLUTAMATE-ASPARTATE SYMPORTER"/>
    <property type="match status" value="1"/>
</dbReference>
<evidence type="ECO:0000256" key="3">
    <source>
        <dbReference type="ARBA" id="ARBA00022475"/>
    </source>
</evidence>
<keyword evidence="4 7" id="KW-0812">Transmembrane</keyword>
<dbReference type="Proteomes" id="UP000823485">
    <property type="component" value="Unassembled WGS sequence"/>
</dbReference>
<evidence type="ECO:0000256" key="4">
    <source>
        <dbReference type="ARBA" id="ARBA00022692"/>
    </source>
</evidence>
<dbReference type="SUPFAM" id="SSF118215">
    <property type="entry name" value="Proton glutamate symport protein"/>
    <property type="match status" value="1"/>
</dbReference>
<gene>
    <name evidence="8" type="ORF">JOC94_001948</name>
</gene>
<evidence type="ECO:0000256" key="1">
    <source>
        <dbReference type="ARBA" id="ARBA00004651"/>
    </source>
</evidence>